<evidence type="ECO:0000313" key="9">
    <source>
        <dbReference type="Proteomes" id="UP000694044"/>
    </source>
</evidence>
<keyword evidence="9" id="KW-1185">Reference proteome</keyword>
<feature type="compositionally biased region" description="Basic and acidic residues" evidence="6">
    <location>
        <begin position="589"/>
        <end position="601"/>
    </location>
</feature>
<dbReference type="Pfam" id="PF08216">
    <property type="entry name" value="CTNNBL"/>
    <property type="match status" value="1"/>
</dbReference>
<organism evidence="8 9">
    <name type="scientific">Phytophthora pseudosyringae</name>
    <dbReference type="NCBI Taxonomy" id="221518"/>
    <lineage>
        <taxon>Eukaryota</taxon>
        <taxon>Sar</taxon>
        <taxon>Stramenopiles</taxon>
        <taxon>Oomycota</taxon>
        <taxon>Peronosporomycetes</taxon>
        <taxon>Peronosporales</taxon>
        <taxon>Peronosporaceae</taxon>
        <taxon>Phytophthora</taxon>
    </lineage>
</organism>
<accession>A0A8T1VHL3</accession>
<evidence type="ECO:0000256" key="5">
    <source>
        <dbReference type="ARBA" id="ARBA00023242"/>
    </source>
</evidence>
<keyword evidence="4" id="KW-0175">Coiled coil</keyword>
<reference evidence="8" key="1">
    <citation type="submission" date="2021-02" db="EMBL/GenBank/DDBJ databases">
        <authorList>
            <person name="Palmer J.M."/>
        </authorList>
    </citation>
    <scope>NUCLEOTIDE SEQUENCE</scope>
    <source>
        <strain evidence="8">SCRP734</strain>
    </source>
</reference>
<protein>
    <submittedName>
        <fullName evidence="8">Beta-catenin-like protein 1</fullName>
    </submittedName>
</protein>
<feature type="compositionally biased region" description="Low complexity" evidence="6">
    <location>
        <begin position="400"/>
        <end position="409"/>
    </location>
</feature>
<feature type="region of interest" description="Disordered" evidence="6">
    <location>
        <begin position="1"/>
        <end position="35"/>
    </location>
</feature>
<evidence type="ECO:0000256" key="6">
    <source>
        <dbReference type="SAM" id="MobiDB-lite"/>
    </source>
</evidence>
<dbReference type="InterPro" id="IPR013180">
    <property type="entry name" value="CTNNBL1_N"/>
</dbReference>
<dbReference type="FunFam" id="1.25.10.10:FF:001136">
    <property type="entry name" value="Beta-catenin-like protein 1"/>
    <property type="match status" value="1"/>
</dbReference>
<name>A0A8T1VHL3_9STRA</name>
<dbReference type="AlphaFoldDB" id="A0A8T1VHL3"/>
<comment type="subcellular location">
    <subcellularLocation>
        <location evidence="1">Nucleus</location>
    </subcellularLocation>
</comment>
<dbReference type="GO" id="GO:0010467">
    <property type="term" value="P:gene expression"/>
    <property type="evidence" value="ECO:0007669"/>
    <property type="project" value="UniProtKB-ARBA"/>
</dbReference>
<comment type="caution">
    <text evidence="8">The sequence shown here is derived from an EMBL/GenBank/DDBJ whole genome shotgun (WGS) entry which is preliminary data.</text>
</comment>
<dbReference type="PANTHER" id="PTHR14978">
    <property type="entry name" value="BETA-CATENIN-LIKE PROTEIN 1 NUCLEAR ASSOCIATED PROTEIN"/>
    <property type="match status" value="1"/>
</dbReference>
<keyword evidence="3" id="KW-0677">Repeat</keyword>
<dbReference type="OrthoDB" id="1898821at2759"/>
<dbReference type="GO" id="GO:0005681">
    <property type="term" value="C:spliceosomal complex"/>
    <property type="evidence" value="ECO:0007669"/>
    <property type="project" value="TreeGrafter"/>
</dbReference>
<evidence type="ECO:0000259" key="7">
    <source>
        <dbReference type="SMART" id="SM01156"/>
    </source>
</evidence>
<evidence type="ECO:0000256" key="2">
    <source>
        <dbReference type="ARBA" id="ARBA00022553"/>
    </source>
</evidence>
<feature type="domain" description="Beta-catenin-like protein 1 N-terminal" evidence="7">
    <location>
        <begin position="35"/>
        <end position="142"/>
    </location>
</feature>
<keyword evidence="5" id="KW-0539">Nucleus</keyword>
<evidence type="ECO:0000256" key="1">
    <source>
        <dbReference type="ARBA" id="ARBA00004123"/>
    </source>
</evidence>
<dbReference type="SMART" id="SM01156">
    <property type="entry name" value="DUF1716"/>
    <property type="match status" value="1"/>
</dbReference>
<evidence type="ECO:0000313" key="8">
    <source>
        <dbReference type="EMBL" id="KAG7380571.1"/>
    </source>
</evidence>
<evidence type="ECO:0000256" key="4">
    <source>
        <dbReference type="ARBA" id="ARBA00023054"/>
    </source>
</evidence>
<proteinExistence type="predicted"/>
<dbReference type="PANTHER" id="PTHR14978:SF0">
    <property type="entry name" value="BETA-CATENIN-LIKE PROTEIN 1"/>
    <property type="match status" value="1"/>
</dbReference>
<gene>
    <name evidence="8" type="primary">CTNNBL1</name>
    <name evidence="8" type="ORF">PHYPSEUDO_007041</name>
</gene>
<sequence length="636" mass="70636">MESHFERVLAAEAAPKRPATSPASSSAPKRARVSPEANAAKISAIVDGAEAQEGDALDARALKSMANSLQKHVRRNALAREKHADEPAKFLESELALDNELTRWTQVAAKPELFAVMTELQVPRVLLGLFAHENLDIRLAVLGLLAELTDVDESAESLEPARRLAKHLMDEKLLPLLVTNLCQLATAVDNAEAAQAEEETTGIYNSLQILENLADLEPQVCAQVAGSTPILPFLLQQVAPGRTFGENKLYASEILSILLQAGAEVREKFVAWMGKERASEEKRKEKDAKVDLMDDLLQALAPYRKKDPSSEEEEELVGNLVNALCSALLVPEAQKQFRRLEGLELLLRFMKDRKRFVFGGALRALDHALMGNARNCERLVEIGGLRSIFSVFMGRHGKYKSSSSNTKASKASEKAKEEENAASLVASMCAWIREKAPADGYDRLHGKFVENEMEKVDRLVDLFAKYHERVERSGHDEEDDEDEDEDSRYLRRLDAGLFVLERVAFVVAHLCRFSKKLRAYVMVKFHERSIESESLVTILREQLDLLVTDEAGKKEGEEFYSKDAKDAKDVVNGEAKEAQKAQLRELLKTLETEEAPLKDDQNGSVGPDKPVSTDERKSECDDNPNSEELAAASSSS</sequence>
<dbReference type="EMBL" id="JAGDFM010000287">
    <property type="protein sequence ID" value="KAG7380571.1"/>
    <property type="molecule type" value="Genomic_DNA"/>
</dbReference>
<feature type="region of interest" description="Disordered" evidence="6">
    <location>
        <begin position="397"/>
        <end position="416"/>
    </location>
</feature>
<feature type="region of interest" description="Disordered" evidence="6">
    <location>
        <begin position="589"/>
        <end position="636"/>
    </location>
</feature>
<dbReference type="InterPro" id="IPR039678">
    <property type="entry name" value="CTNNBL1"/>
</dbReference>
<feature type="compositionally biased region" description="Low complexity" evidence="6">
    <location>
        <begin position="16"/>
        <end position="28"/>
    </location>
</feature>
<dbReference type="Proteomes" id="UP000694044">
    <property type="component" value="Unassembled WGS sequence"/>
</dbReference>
<keyword evidence="2" id="KW-0597">Phosphoprotein</keyword>
<feature type="compositionally biased region" description="Basic and acidic residues" evidence="6">
    <location>
        <begin position="611"/>
        <end position="620"/>
    </location>
</feature>
<evidence type="ECO:0000256" key="3">
    <source>
        <dbReference type="ARBA" id="ARBA00022737"/>
    </source>
</evidence>